<protein>
    <recommendedName>
        <fullName evidence="5">DUF47 domain-containing protein</fullName>
    </recommendedName>
</protein>
<gene>
    <name evidence="3" type="ordered locus">CPF_0562</name>
</gene>
<dbReference type="Proteomes" id="UP000001823">
    <property type="component" value="Chromosome"/>
</dbReference>
<organism evidence="3 4">
    <name type="scientific">Clostridium perfringens (strain ATCC 13124 / DSM 756 / JCM 1290 / NCIMB 6125 / NCTC 8237 / Type A)</name>
    <dbReference type="NCBI Taxonomy" id="195103"/>
    <lineage>
        <taxon>Bacteria</taxon>
        <taxon>Bacillati</taxon>
        <taxon>Bacillota</taxon>
        <taxon>Clostridia</taxon>
        <taxon>Eubacteriales</taxon>
        <taxon>Clostridiaceae</taxon>
        <taxon>Clostridium</taxon>
    </lineage>
</organism>
<evidence type="ECO:0000313" key="4">
    <source>
        <dbReference type="Proteomes" id="UP000001823"/>
    </source>
</evidence>
<dbReference type="InterPro" id="IPR018445">
    <property type="entry name" value="Put_Phosphate_transp_reg"/>
</dbReference>
<dbReference type="PANTHER" id="PTHR37298:SF1">
    <property type="entry name" value="UPF0111 PROTEIN YKAA"/>
    <property type="match status" value="1"/>
</dbReference>
<dbReference type="eggNOG" id="COG1392">
    <property type="taxonomic scope" value="Bacteria"/>
</dbReference>
<dbReference type="KEGG" id="cpf:CPF_0562"/>
<dbReference type="HOGENOM" id="CLU_086031_0_1_9"/>
<dbReference type="STRING" id="195103.CPF_0562"/>
<dbReference type="PaxDb" id="195103-CPF_0562"/>
<dbReference type="AlphaFoldDB" id="A0A0H2YP50"/>
<evidence type="ECO:0000313" key="3">
    <source>
        <dbReference type="EMBL" id="ABG82538.1"/>
    </source>
</evidence>
<accession>A0A0H2YP50</accession>
<evidence type="ECO:0008006" key="5">
    <source>
        <dbReference type="Google" id="ProtNLM"/>
    </source>
</evidence>
<dbReference type="Pfam" id="PF01865">
    <property type="entry name" value="PhoU_div"/>
    <property type="match status" value="1"/>
</dbReference>
<proteinExistence type="inferred from homology"/>
<name>A0A0H2YP50_CLOP1</name>
<evidence type="ECO:0000256" key="1">
    <source>
        <dbReference type="ARBA" id="ARBA00008591"/>
    </source>
</evidence>
<reference evidence="3 4" key="1">
    <citation type="journal article" date="2006" name="Genome Res.">
        <title>Skewed genomic variability in strains of the toxigenic bacterial pathogen, Clostridium perfringens.</title>
        <authorList>
            <person name="Myers G.S."/>
            <person name="Rasko D.A."/>
            <person name="Cheung J.K."/>
            <person name="Ravel J."/>
            <person name="Seshadri R."/>
            <person name="Deboy R.T."/>
            <person name="Ren Q."/>
            <person name="Varga J."/>
            <person name="Awad M.M."/>
            <person name="Brinkac L.M."/>
            <person name="Daugherty S.C."/>
            <person name="Haft D.H."/>
            <person name="Dodson R.J."/>
            <person name="Madupu R."/>
            <person name="Nelson W.C."/>
            <person name="Rosovitz M.J."/>
            <person name="Sullivan S.A."/>
            <person name="Khouri H."/>
            <person name="Dimitrov G.I."/>
            <person name="Watkins K.L."/>
            <person name="Mulligan S."/>
            <person name="Benton J."/>
            <person name="Radune D."/>
            <person name="Fisher D.J."/>
            <person name="Atkins H.S."/>
            <person name="Hiscox T."/>
            <person name="Jost B.H."/>
            <person name="Billington S.J."/>
            <person name="Songer J.G."/>
            <person name="McClane B.A."/>
            <person name="Titball R.W."/>
            <person name="Rood J.I."/>
            <person name="Melville S.B."/>
            <person name="Paulsen I.T."/>
        </authorList>
    </citation>
    <scope>NUCLEOTIDE SEQUENCE [LARGE SCALE GENOMIC DNA]</scope>
    <source>
        <strain evidence="4">ATCC 13124 / DSM 756 / JCM 1290 / NCIMB 6125 / NCTC 8237 / S 107 / Type A</strain>
    </source>
</reference>
<keyword evidence="2" id="KW-0175">Coiled coil</keyword>
<dbReference type="InterPro" id="IPR052912">
    <property type="entry name" value="UPF0111_domain"/>
</dbReference>
<dbReference type="InterPro" id="IPR038078">
    <property type="entry name" value="PhoU-like_sf"/>
</dbReference>
<evidence type="ECO:0000256" key="2">
    <source>
        <dbReference type="SAM" id="Coils"/>
    </source>
</evidence>
<dbReference type="Gene3D" id="1.20.58.220">
    <property type="entry name" value="Phosphate transport system protein phou homolog 2, domain 2"/>
    <property type="match status" value="1"/>
</dbReference>
<feature type="coiled-coil region" evidence="2">
    <location>
        <begin position="117"/>
        <end position="144"/>
    </location>
</feature>
<sequence>MFNLNPKDDKFYDMFIDEAKNVEKAAVILSEALGDLENKTSHVARVEELEHKGDEIVHRLIEELNNSFITPIDREDIFSITKRMDDILDSIESTMHRFTMFNINESKEGAKVLGSLIVDASRELVSLMEEFKHMKKKNKEITERVISINKIENKGDIFYRQMISELFAEDGKTPVLDIIKWREIYKFLEATLDSCEAVANIVEGVVMKYV</sequence>
<dbReference type="PANTHER" id="PTHR37298">
    <property type="entry name" value="UPF0111 PROTEIN YKAA"/>
    <property type="match status" value="1"/>
</dbReference>
<dbReference type="RefSeq" id="WP_003450071.1">
    <property type="nucleotide sequence ID" value="NC_008261.1"/>
</dbReference>
<keyword evidence="4" id="KW-1185">Reference proteome</keyword>
<comment type="similarity">
    <text evidence="1">Belongs to the UPF0111 family.</text>
</comment>
<dbReference type="GeneID" id="93003097"/>
<dbReference type="EMBL" id="CP000246">
    <property type="protein sequence ID" value="ABG82538.1"/>
    <property type="molecule type" value="Genomic_DNA"/>
</dbReference>